<comment type="similarity">
    <text evidence="1">Belongs to the short-chain dehydrogenases/reductases (SDR) family.</text>
</comment>
<dbReference type="PANTHER" id="PTHR43008">
    <property type="entry name" value="BENZIL REDUCTASE"/>
    <property type="match status" value="1"/>
</dbReference>
<evidence type="ECO:0000256" key="1">
    <source>
        <dbReference type="ARBA" id="ARBA00006484"/>
    </source>
</evidence>
<dbReference type="EMBL" id="QWIO01003977">
    <property type="protein sequence ID" value="RMY40283.1"/>
    <property type="molecule type" value="Genomic_DNA"/>
</dbReference>
<dbReference type="GO" id="GO:0016616">
    <property type="term" value="F:oxidoreductase activity, acting on the CH-OH group of donors, NAD or NADP as acceptor"/>
    <property type="evidence" value="ECO:0007669"/>
    <property type="project" value="UniProtKB-ARBA"/>
</dbReference>
<dbReference type="Gene3D" id="3.40.50.720">
    <property type="entry name" value="NAD(P)-binding Rossmann-like Domain"/>
    <property type="match status" value="1"/>
</dbReference>
<dbReference type="PRINTS" id="PR00081">
    <property type="entry name" value="GDHRDH"/>
</dbReference>
<gene>
    <name evidence="4" type="ORF">D0864_15073</name>
    <name evidence="3" type="ORF">D0864_16283</name>
</gene>
<protein>
    <recommendedName>
        <fullName evidence="6">L-xylulose reductase</fullName>
    </recommendedName>
</protein>
<dbReference type="VEuPathDB" id="FungiDB:BTJ68_09714"/>
<evidence type="ECO:0000313" key="3">
    <source>
        <dbReference type="EMBL" id="RMY40283.1"/>
    </source>
</evidence>
<evidence type="ECO:0008006" key="6">
    <source>
        <dbReference type="Google" id="ProtNLM"/>
    </source>
</evidence>
<keyword evidence="2" id="KW-0560">Oxidoreductase</keyword>
<comment type="caution">
    <text evidence="3">The sequence shown here is derived from an EMBL/GenBank/DDBJ whole genome shotgun (WGS) entry which is preliminary data.</text>
</comment>
<dbReference type="AlphaFoldDB" id="A0A3M7BKG7"/>
<dbReference type="PANTHER" id="PTHR43008:SF3">
    <property type="entry name" value="MANNITOL DEHYDROGENASE"/>
    <property type="match status" value="1"/>
</dbReference>
<dbReference type="EMBL" id="QWIO01003073">
    <property type="protein sequence ID" value="RMY47432.1"/>
    <property type="molecule type" value="Genomic_DNA"/>
</dbReference>
<dbReference type="InterPro" id="IPR002347">
    <property type="entry name" value="SDR_fam"/>
</dbReference>
<organism evidence="3 5">
    <name type="scientific">Hortaea werneckii</name>
    <name type="common">Black yeast</name>
    <name type="synonym">Cladosporium werneckii</name>
    <dbReference type="NCBI Taxonomy" id="91943"/>
    <lineage>
        <taxon>Eukaryota</taxon>
        <taxon>Fungi</taxon>
        <taxon>Dikarya</taxon>
        <taxon>Ascomycota</taxon>
        <taxon>Pezizomycotina</taxon>
        <taxon>Dothideomycetes</taxon>
        <taxon>Dothideomycetidae</taxon>
        <taxon>Mycosphaerellales</taxon>
        <taxon>Teratosphaeriaceae</taxon>
        <taxon>Hortaea</taxon>
    </lineage>
</organism>
<dbReference type="InterPro" id="IPR036291">
    <property type="entry name" value="NAD(P)-bd_dom_sf"/>
</dbReference>
<reference evidence="3 5" key="1">
    <citation type="journal article" date="2018" name="BMC Genomics">
        <title>Genomic evidence for intraspecific hybridization in a clonal and extremely halotolerant yeast.</title>
        <authorList>
            <person name="Gostincar C."/>
            <person name="Stajich J.E."/>
            <person name="Zupancic J."/>
            <person name="Zalar P."/>
            <person name="Gunde-Cimerman N."/>
        </authorList>
    </citation>
    <scope>NUCLEOTIDE SEQUENCE [LARGE SCALE GENOMIC DNA]</scope>
    <source>
        <strain evidence="3 5">EXF-10513</strain>
    </source>
</reference>
<evidence type="ECO:0000256" key="2">
    <source>
        <dbReference type="ARBA" id="ARBA00023002"/>
    </source>
</evidence>
<name>A0A3M7BKG7_HORWE</name>
<dbReference type="SUPFAM" id="SSF51735">
    <property type="entry name" value="NAD(P)-binding Rossmann-fold domains"/>
    <property type="match status" value="1"/>
</dbReference>
<accession>A0A3M7BKG7</accession>
<sequence>MSGHIANFPQEQTSYNVAKSGCIHMARSLANEWRDFARVNSISPGYIDTGLSDFVPAETQKLWHSMIPLGRDGEAKELKGAYVYFVSDASTYTTGADLIIDGGYTCR</sequence>
<evidence type="ECO:0000313" key="4">
    <source>
        <dbReference type="EMBL" id="RMY47432.1"/>
    </source>
</evidence>
<evidence type="ECO:0000313" key="5">
    <source>
        <dbReference type="Proteomes" id="UP000269539"/>
    </source>
</evidence>
<dbReference type="GO" id="GO:0050664">
    <property type="term" value="F:oxidoreductase activity, acting on NAD(P)H, oxygen as acceptor"/>
    <property type="evidence" value="ECO:0007669"/>
    <property type="project" value="TreeGrafter"/>
</dbReference>
<dbReference type="Proteomes" id="UP000269539">
    <property type="component" value="Unassembled WGS sequence"/>
</dbReference>
<dbReference type="Pfam" id="PF13561">
    <property type="entry name" value="adh_short_C2"/>
    <property type="match status" value="1"/>
</dbReference>
<proteinExistence type="inferred from homology"/>